<organism evidence="2 3">
    <name type="scientific">Oldenlandia corymbosa var. corymbosa</name>
    <dbReference type="NCBI Taxonomy" id="529605"/>
    <lineage>
        <taxon>Eukaryota</taxon>
        <taxon>Viridiplantae</taxon>
        <taxon>Streptophyta</taxon>
        <taxon>Embryophyta</taxon>
        <taxon>Tracheophyta</taxon>
        <taxon>Spermatophyta</taxon>
        <taxon>Magnoliopsida</taxon>
        <taxon>eudicotyledons</taxon>
        <taxon>Gunneridae</taxon>
        <taxon>Pentapetalae</taxon>
        <taxon>asterids</taxon>
        <taxon>lamiids</taxon>
        <taxon>Gentianales</taxon>
        <taxon>Rubiaceae</taxon>
        <taxon>Rubioideae</taxon>
        <taxon>Spermacoceae</taxon>
        <taxon>Hedyotis-Oldenlandia complex</taxon>
        <taxon>Oldenlandia</taxon>
    </lineage>
</organism>
<protein>
    <submittedName>
        <fullName evidence="2">OLC1v1006160C1</fullName>
    </submittedName>
</protein>
<proteinExistence type="predicted"/>
<sequence length="107" mass="12019">MCTFQGQSRLDSAKIDTDGGLEDTPRSQKRLQANGGTLKWSQICEERVLDQNRRKEDIENSPKCRGSQGRKEDRTYISSQNQFTILKVPSGVDSKCETSHKLASSVK</sequence>
<feature type="compositionally biased region" description="Polar residues" evidence="1">
    <location>
        <begin position="1"/>
        <end position="10"/>
    </location>
</feature>
<name>A0AAV1DGU5_OLDCO</name>
<evidence type="ECO:0000256" key="1">
    <source>
        <dbReference type="SAM" id="MobiDB-lite"/>
    </source>
</evidence>
<feature type="region of interest" description="Disordered" evidence="1">
    <location>
        <begin position="1"/>
        <end position="35"/>
    </location>
</feature>
<keyword evidence="3" id="KW-1185">Reference proteome</keyword>
<evidence type="ECO:0000313" key="2">
    <source>
        <dbReference type="EMBL" id="CAI9106913.1"/>
    </source>
</evidence>
<feature type="region of interest" description="Disordered" evidence="1">
    <location>
        <begin position="54"/>
        <end position="76"/>
    </location>
</feature>
<gene>
    <name evidence="2" type="ORF">OLC1_LOCUS15346</name>
</gene>
<reference evidence="2" key="1">
    <citation type="submission" date="2023-03" db="EMBL/GenBank/DDBJ databases">
        <authorList>
            <person name="Julca I."/>
        </authorList>
    </citation>
    <scope>NUCLEOTIDE SEQUENCE</scope>
</reference>
<accession>A0AAV1DGU5</accession>
<dbReference type="EMBL" id="OX459122">
    <property type="protein sequence ID" value="CAI9106913.1"/>
    <property type="molecule type" value="Genomic_DNA"/>
</dbReference>
<dbReference type="Proteomes" id="UP001161247">
    <property type="component" value="Chromosome 5"/>
</dbReference>
<evidence type="ECO:0000313" key="3">
    <source>
        <dbReference type="Proteomes" id="UP001161247"/>
    </source>
</evidence>
<dbReference type="AlphaFoldDB" id="A0AAV1DGU5"/>